<organism evidence="1 2">
    <name type="scientific">Giardia duodenalis assemblage B</name>
    <dbReference type="NCBI Taxonomy" id="1394984"/>
    <lineage>
        <taxon>Eukaryota</taxon>
        <taxon>Metamonada</taxon>
        <taxon>Diplomonadida</taxon>
        <taxon>Hexamitidae</taxon>
        <taxon>Giardiinae</taxon>
        <taxon>Giardia</taxon>
    </lineage>
</organism>
<name>A0A132NSD6_GIAIN</name>
<sequence>MSGANNSIEARIRGIGQYVNVHKVVDLWNSVAMDQGRFQVQGVTIKSWSGRFKTLQNGLTYFTIGCEVYISDVVLLIISPIPYRYPSEQPTPYMTTQLWYNITSPLFDVKREDGRPAYKVTYKKSFSIVNDFLTNMRMLLTDLKNAATLGYTSSYHALKDSIDITEKVIKDQNQLSQLSRADAIFKSCSQRSQLTKQAHVPFNPETMLSATIDSKGSSIIECYAIKNALSTLFKSANTRDGPVFSEDDLLELLALYKELTSQYLKSYEVSA</sequence>
<dbReference type="Proteomes" id="UP000070089">
    <property type="component" value="Unassembled WGS sequence"/>
</dbReference>
<comment type="caution">
    <text evidence="1">The sequence shown here is derived from an EMBL/GenBank/DDBJ whole genome shotgun (WGS) entry which is preliminary data.</text>
</comment>
<protein>
    <submittedName>
        <fullName evidence="1">Uncharacterized protein</fullName>
    </submittedName>
</protein>
<evidence type="ECO:0000313" key="2">
    <source>
        <dbReference type="Proteomes" id="UP000070089"/>
    </source>
</evidence>
<proteinExistence type="predicted"/>
<reference evidence="1 2" key="1">
    <citation type="journal article" date="2015" name="Mol. Biochem. Parasitol.">
        <title>Identification of polymorphic genes for use in assemblage B genotyping assays through comparative genomics of multiple assemblage B Giardia duodenalis isolates.</title>
        <authorList>
            <person name="Wielinga C."/>
            <person name="Thompson R.C."/>
            <person name="Monis P."/>
            <person name="Ryan U."/>
        </authorList>
    </citation>
    <scope>NUCLEOTIDE SEQUENCE [LARGE SCALE GENOMIC DNA]</scope>
    <source>
        <strain evidence="1 2">BAH15c1</strain>
    </source>
</reference>
<accession>A0A132NSD6</accession>
<evidence type="ECO:0000313" key="1">
    <source>
        <dbReference type="EMBL" id="KWX13004.1"/>
    </source>
</evidence>
<dbReference type="AlphaFoldDB" id="A0A132NSD6"/>
<dbReference type="OrthoDB" id="10249542at2759"/>
<gene>
    <name evidence="1" type="ORF">QR46_2997</name>
</gene>
<dbReference type="EMBL" id="JXTI01000088">
    <property type="protein sequence ID" value="KWX13004.1"/>
    <property type="molecule type" value="Genomic_DNA"/>
</dbReference>
<dbReference type="VEuPathDB" id="GiardiaDB:QR46_2997"/>